<keyword evidence="3" id="KW-1185">Reference proteome</keyword>
<dbReference type="OrthoDB" id="326148at2"/>
<dbReference type="EMBL" id="RQER01000007">
    <property type="protein sequence ID" value="TGJ99984.1"/>
    <property type="molecule type" value="Genomic_DNA"/>
</dbReference>
<evidence type="ECO:0000313" key="1">
    <source>
        <dbReference type="EMBL" id="TGJ99984.1"/>
    </source>
</evidence>
<dbReference type="EMBL" id="RQGC01000002">
    <property type="protein sequence ID" value="TGL42622.1"/>
    <property type="molecule type" value="Genomic_DNA"/>
</dbReference>
<sequence>MRRLLFIGIILFSFTHCPAPSVHGKFIITDPLNKKQAILPEDVIIFRESLPPGIKESKEYFEVEKSYSQKIELIGKIEVFLETGLTMMPGITVRPYFISEEDEGILGKYCRNNVLIVLPVPLINVINPLGWPCLAMSNYAGRSGEAVAYQDAVREKVIREKAAANGANIVFMLKVTKGLKGIVSQALNQAGSLAGTASIINNIENWEIYGIHVLDKSYYQRK</sequence>
<gene>
    <name evidence="1" type="ORF">EHO57_11835</name>
    <name evidence="2" type="ORF">EHQ53_03970</name>
</gene>
<dbReference type="Proteomes" id="UP000297946">
    <property type="component" value="Unassembled WGS sequence"/>
</dbReference>
<comment type="caution">
    <text evidence="1">The sequence shown here is derived from an EMBL/GenBank/DDBJ whole genome shotgun (WGS) entry which is preliminary data.</text>
</comment>
<reference evidence="1 4" key="2">
    <citation type="journal article" date="2019" name="PLoS Negl. Trop. Dis.">
        <title>Revisiting the worldwide diversity of Leptospira species in the environment.</title>
        <authorList>
            <person name="Vincent A.T."/>
            <person name="Schiettekatte O."/>
            <person name="Bourhy P."/>
            <person name="Veyrier F.J."/>
            <person name="Picardeau M."/>
        </authorList>
    </citation>
    <scope>NUCLEOTIDE SEQUENCE [LARGE SCALE GENOMIC DNA]</scope>
    <source>
        <strain evidence="2">201702690</strain>
        <strain evidence="1 4">SSW18</strain>
    </source>
</reference>
<accession>A0A5F1ZY12</accession>
<evidence type="ECO:0000313" key="2">
    <source>
        <dbReference type="EMBL" id="TGL42622.1"/>
    </source>
</evidence>
<dbReference type="Proteomes" id="UP000297273">
    <property type="component" value="Unassembled WGS sequence"/>
</dbReference>
<evidence type="ECO:0000313" key="3">
    <source>
        <dbReference type="Proteomes" id="UP000297273"/>
    </source>
</evidence>
<evidence type="ECO:0000313" key="4">
    <source>
        <dbReference type="Proteomes" id="UP000297946"/>
    </source>
</evidence>
<reference evidence="2" key="1">
    <citation type="submission" date="2018-10" db="EMBL/GenBank/DDBJ databases">
        <authorList>
            <person name="Vincent A.T."/>
            <person name="Schiettekatte O."/>
            <person name="Bourhy P."/>
            <person name="Veyrier F.J."/>
            <person name="Picardeau M."/>
        </authorList>
    </citation>
    <scope>NUCLEOTIDE SEQUENCE</scope>
    <source>
        <strain evidence="2">201702690</strain>
    </source>
</reference>
<dbReference type="RefSeq" id="WP_135643362.1">
    <property type="nucleotide sequence ID" value="NZ_RQER01000007.1"/>
</dbReference>
<name>A0A5F1ZY12_9LEPT</name>
<dbReference type="AlphaFoldDB" id="A0A5F1ZY12"/>
<proteinExistence type="predicted"/>
<organism evidence="1 4">
    <name type="scientific">Leptospira langatensis</name>
    <dbReference type="NCBI Taxonomy" id="2484983"/>
    <lineage>
        <taxon>Bacteria</taxon>
        <taxon>Pseudomonadati</taxon>
        <taxon>Spirochaetota</taxon>
        <taxon>Spirochaetia</taxon>
        <taxon>Leptospirales</taxon>
        <taxon>Leptospiraceae</taxon>
        <taxon>Leptospira</taxon>
    </lineage>
</organism>
<protein>
    <submittedName>
        <fullName evidence="1">Uncharacterized protein</fullName>
    </submittedName>
</protein>